<evidence type="ECO:0000256" key="4">
    <source>
        <dbReference type="ARBA" id="ARBA00006247"/>
    </source>
</evidence>
<keyword evidence="8" id="KW-0862">Zinc</keyword>
<evidence type="ECO:0000259" key="11">
    <source>
        <dbReference type="Pfam" id="PF07687"/>
    </source>
</evidence>
<dbReference type="PANTHER" id="PTHR43808">
    <property type="entry name" value="ACETYLORNITHINE DEACETYLASE"/>
    <property type="match status" value="1"/>
</dbReference>
<dbReference type="RefSeq" id="WP_253052379.1">
    <property type="nucleotide sequence ID" value="NZ_JAMXWN010000002.1"/>
</dbReference>
<dbReference type="EMBL" id="JBHSTQ010000003">
    <property type="protein sequence ID" value="MFC6385928.1"/>
    <property type="molecule type" value="Genomic_DNA"/>
</dbReference>
<evidence type="ECO:0000256" key="10">
    <source>
        <dbReference type="ARBA" id="ARBA00051301"/>
    </source>
</evidence>
<dbReference type="Pfam" id="PF01546">
    <property type="entry name" value="Peptidase_M20"/>
    <property type="match status" value="1"/>
</dbReference>
<keyword evidence="9" id="KW-0170">Cobalt</keyword>
<dbReference type="PANTHER" id="PTHR43808:SF25">
    <property type="entry name" value="PEPTIDASE M20 DIMERISATION DOMAIN-CONTAINING PROTEIN"/>
    <property type="match status" value="1"/>
</dbReference>
<comment type="cofactor">
    <cofactor evidence="1">
        <name>Co(2+)</name>
        <dbReference type="ChEBI" id="CHEBI:48828"/>
    </cofactor>
</comment>
<organism evidence="12 13">
    <name type="scientific">Sporolactobacillus kofuensis</name>
    <dbReference type="NCBI Taxonomy" id="269672"/>
    <lineage>
        <taxon>Bacteria</taxon>
        <taxon>Bacillati</taxon>
        <taxon>Bacillota</taxon>
        <taxon>Bacilli</taxon>
        <taxon>Bacillales</taxon>
        <taxon>Sporolactobacillaceae</taxon>
        <taxon>Sporolactobacillus</taxon>
    </lineage>
</organism>
<evidence type="ECO:0000256" key="5">
    <source>
        <dbReference type="ARBA" id="ARBA00011921"/>
    </source>
</evidence>
<dbReference type="Gene3D" id="3.40.630.10">
    <property type="entry name" value="Zn peptidases"/>
    <property type="match status" value="1"/>
</dbReference>
<gene>
    <name evidence="12" type="ORF">ACFP7A_04870</name>
</gene>
<evidence type="ECO:0000256" key="9">
    <source>
        <dbReference type="ARBA" id="ARBA00023285"/>
    </source>
</evidence>
<dbReference type="InterPro" id="IPR001261">
    <property type="entry name" value="ArgE/DapE_CS"/>
</dbReference>
<dbReference type="Pfam" id="PF07687">
    <property type="entry name" value="M20_dimer"/>
    <property type="match status" value="1"/>
</dbReference>
<protein>
    <recommendedName>
        <fullName evidence="6">Probable succinyl-diaminopimelate desuccinylase</fullName>
        <ecNumber evidence="5">3.5.1.18</ecNumber>
    </recommendedName>
</protein>
<dbReference type="InterPro" id="IPR002933">
    <property type="entry name" value="Peptidase_M20"/>
</dbReference>
<dbReference type="InterPro" id="IPR050072">
    <property type="entry name" value="Peptidase_M20A"/>
</dbReference>
<evidence type="ECO:0000256" key="7">
    <source>
        <dbReference type="ARBA" id="ARBA00022801"/>
    </source>
</evidence>
<comment type="cofactor">
    <cofactor evidence="2">
        <name>Zn(2+)</name>
        <dbReference type="ChEBI" id="CHEBI:29105"/>
    </cofactor>
</comment>
<evidence type="ECO:0000313" key="13">
    <source>
        <dbReference type="Proteomes" id="UP001596267"/>
    </source>
</evidence>
<dbReference type="InterPro" id="IPR011650">
    <property type="entry name" value="Peptidase_M20_dimer"/>
</dbReference>
<dbReference type="InterPro" id="IPR010182">
    <property type="entry name" value="ArgE/DapE"/>
</dbReference>
<comment type="pathway">
    <text evidence="3">Amino-acid biosynthesis; L-lysine biosynthesis via DAP pathway; LL-2,6-diaminopimelate from (S)-tetrahydrodipicolinate (succinylase route): step 3/3.</text>
</comment>
<evidence type="ECO:0000256" key="3">
    <source>
        <dbReference type="ARBA" id="ARBA00005130"/>
    </source>
</evidence>
<dbReference type="PROSITE" id="PS00758">
    <property type="entry name" value="ARGE_DAPE_CPG2_1"/>
    <property type="match status" value="1"/>
</dbReference>
<comment type="similarity">
    <text evidence="4">Belongs to the peptidase M20A family.</text>
</comment>
<dbReference type="SUPFAM" id="SSF53187">
    <property type="entry name" value="Zn-dependent exopeptidases"/>
    <property type="match status" value="1"/>
</dbReference>
<comment type="catalytic activity">
    <reaction evidence="10">
        <text>N-succinyl-(2S,6S)-2,6-diaminopimelate + H2O = (2S,6S)-2,6-diaminopimelate + succinate</text>
        <dbReference type="Rhea" id="RHEA:22608"/>
        <dbReference type="ChEBI" id="CHEBI:15377"/>
        <dbReference type="ChEBI" id="CHEBI:30031"/>
        <dbReference type="ChEBI" id="CHEBI:57609"/>
        <dbReference type="ChEBI" id="CHEBI:58087"/>
        <dbReference type="EC" id="3.5.1.18"/>
    </reaction>
</comment>
<dbReference type="EC" id="3.5.1.18" evidence="5"/>
<evidence type="ECO:0000256" key="2">
    <source>
        <dbReference type="ARBA" id="ARBA00001947"/>
    </source>
</evidence>
<comment type="caution">
    <text evidence="12">The sequence shown here is derived from an EMBL/GenBank/DDBJ whole genome shotgun (WGS) entry which is preliminary data.</text>
</comment>
<dbReference type="Proteomes" id="UP001596267">
    <property type="component" value="Unassembled WGS sequence"/>
</dbReference>
<feature type="domain" description="Peptidase M20 dimerisation" evidence="11">
    <location>
        <begin position="212"/>
        <end position="310"/>
    </location>
</feature>
<evidence type="ECO:0000256" key="1">
    <source>
        <dbReference type="ARBA" id="ARBA00001941"/>
    </source>
</evidence>
<keyword evidence="13" id="KW-1185">Reference proteome</keyword>
<keyword evidence="7" id="KW-0378">Hydrolase</keyword>
<name>A0ABW1WBH1_9BACL</name>
<dbReference type="Gene3D" id="3.30.70.360">
    <property type="match status" value="1"/>
</dbReference>
<proteinExistence type="inferred from homology"/>
<sequence>MSEKEKVMSWIDEHEQAIIEALQDIIKIPSVNPWFTDDQTITKEGEVQNYIASRLSKIGASINKWEPDPAKLAKFKDKPGYYADHKFENRPNLAATFKGTSDSGKSILLTGHIDVVKPGEGWTTPPFGGIRENNRIYGRGTVDMKGGVTAMIMAVEAIKRSGFNTKGDIIVGTVVDEEAGGMGTLDFIQQGYRADGCILTEPTGMNVAPLCRGILWGKIIIPGRSGHIEMPMGNWKTNGAVDAIDKAMIILENLKVLNKEWAVQKTHPLLPLPCQINVAQINAGEYPTSYANSAEIVFDAQYLPSEKDKNWLGGNVKQEIQEFIHQVAQLDPWLKENPPKIEWLIDADCGETSAEDPFVKCCENSLKQLAIDSKIEGTTCHTDMGWPINVGIPTINFGPGNSRAAHNSDEYLEVDELIKATKMIAMTIIDWCGISEE</sequence>
<dbReference type="NCBIfam" id="TIGR01910">
    <property type="entry name" value="DapE-ArgE"/>
    <property type="match status" value="1"/>
</dbReference>
<reference evidence="13" key="1">
    <citation type="journal article" date="2019" name="Int. J. Syst. Evol. Microbiol.">
        <title>The Global Catalogue of Microorganisms (GCM) 10K type strain sequencing project: providing services to taxonomists for standard genome sequencing and annotation.</title>
        <authorList>
            <consortium name="The Broad Institute Genomics Platform"/>
            <consortium name="The Broad Institute Genome Sequencing Center for Infectious Disease"/>
            <person name="Wu L."/>
            <person name="Ma J."/>
        </authorList>
    </citation>
    <scope>NUCLEOTIDE SEQUENCE [LARGE SCALE GENOMIC DNA]</scope>
    <source>
        <strain evidence="13">CCUG 42001</strain>
    </source>
</reference>
<evidence type="ECO:0000313" key="12">
    <source>
        <dbReference type="EMBL" id="MFC6385928.1"/>
    </source>
</evidence>
<accession>A0ABW1WBH1</accession>
<evidence type="ECO:0000256" key="8">
    <source>
        <dbReference type="ARBA" id="ARBA00022833"/>
    </source>
</evidence>
<evidence type="ECO:0000256" key="6">
    <source>
        <dbReference type="ARBA" id="ARBA00016853"/>
    </source>
</evidence>